<keyword evidence="7" id="KW-1185">Reference proteome</keyword>
<reference evidence="5 7" key="2">
    <citation type="submission" date="2019-07" db="EMBL/GenBank/DDBJ databases">
        <title>Draft genome of two Muricauda strains isolated from deep sea.</title>
        <authorList>
            <person name="Sun C."/>
        </authorList>
    </citation>
    <scope>NUCLEOTIDE SEQUENCE [LARGE SCALE GENOMIC DNA]</scope>
    <source>
        <strain evidence="5 7">NH166</strain>
    </source>
</reference>
<dbReference type="Proteomes" id="UP000321528">
    <property type="component" value="Unassembled WGS sequence"/>
</dbReference>
<evidence type="ECO:0000313" key="5">
    <source>
        <dbReference type="EMBL" id="TXK05061.1"/>
    </source>
</evidence>
<dbReference type="Pfam" id="PF13439">
    <property type="entry name" value="Glyco_transf_4"/>
    <property type="match status" value="1"/>
</dbReference>
<proteinExistence type="predicted"/>
<sequence>MITSKKICHFTSPHPRYDTRIFRKECSSLADQGYRVDLIVADGEAEESVDKIHIHGIKAPKNKLVRVFITPFRILRKAIQLNADLYHFHDPELIIIGLILRLKGKKVIYDIHEDLPRQLFVQKHKSKFKRKTMEFFLEKFENFGAKRFSALITATPHIGKRFRKLNDNTWVINNFPILNELAAQKEDYSSKKNEVCYVGGILRVRGIIEMVQALEFGDTKLNICGEFPNSGLKEETMELAGWNNVIDHGFSSREKVGEVMSRSLAGLVLFQAYPNHINSQPNKLFEYMSASLPVIMSNFEYWKEITDKYACGISVDPENPIEVAEAIKKIKNNPKEAKQMGENARKAVEEVYNWSIEKKKLLALYAKLLDE</sequence>
<evidence type="ECO:0000256" key="1">
    <source>
        <dbReference type="ARBA" id="ARBA00022679"/>
    </source>
</evidence>
<dbReference type="GO" id="GO:0009103">
    <property type="term" value="P:lipopolysaccharide biosynthetic process"/>
    <property type="evidence" value="ECO:0007669"/>
    <property type="project" value="TreeGrafter"/>
</dbReference>
<dbReference type="Gene3D" id="3.40.50.2000">
    <property type="entry name" value="Glycogen Phosphorylase B"/>
    <property type="match status" value="2"/>
</dbReference>
<dbReference type="PANTHER" id="PTHR46401:SF2">
    <property type="entry name" value="GLYCOSYLTRANSFERASE WBBK-RELATED"/>
    <property type="match status" value="1"/>
</dbReference>
<dbReference type="Pfam" id="PF00534">
    <property type="entry name" value="Glycos_transf_1"/>
    <property type="match status" value="1"/>
</dbReference>
<dbReference type="InterPro" id="IPR028098">
    <property type="entry name" value="Glyco_trans_4-like_N"/>
</dbReference>
<dbReference type="EMBL" id="QXFJ01000011">
    <property type="protein sequence ID" value="RIV72561.1"/>
    <property type="molecule type" value="Genomic_DNA"/>
</dbReference>
<feature type="domain" description="Glycosyltransferase subfamily 4-like N-terminal" evidence="3">
    <location>
        <begin position="26"/>
        <end position="174"/>
    </location>
</feature>
<evidence type="ECO:0000313" key="4">
    <source>
        <dbReference type="EMBL" id="RIV72561.1"/>
    </source>
</evidence>
<dbReference type="OrthoDB" id="9811902at2"/>
<dbReference type="InterPro" id="IPR001296">
    <property type="entry name" value="Glyco_trans_1"/>
</dbReference>
<organism evidence="4 6">
    <name type="scientific">Flagellimonas aequoris</name>
    <dbReference type="NCBI Taxonomy" id="2306997"/>
    <lineage>
        <taxon>Bacteria</taxon>
        <taxon>Pseudomonadati</taxon>
        <taxon>Bacteroidota</taxon>
        <taxon>Flavobacteriia</taxon>
        <taxon>Flavobacteriales</taxon>
        <taxon>Flavobacteriaceae</taxon>
        <taxon>Flagellimonas</taxon>
    </lineage>
</organism>
<evidence type="ECO:0000259" key="3">
    <source>
        <dbReference type="Pfam" id="PF13439"/>
    </source>
</evidence>
<name>A0A418N9Y0_9FLAO</name>
<dbReference type="GO" id="GO:0016757">
    <property type="term" value="F:glycosyltransferase activity"/>
    <property type="evidence" value="ECO:0007669"/>
    <property type="project" value="InterPro"/>
</dbReference>
<comment type="caution">
    <text evidence="4">The sequence shown here is derived from an EMBL/GenBank/DDBJ whole genome shotgun (WGS) entry which is preliminary data.</text>
</comment>
<dbReference type="SUPFAM" id="SSF53756">
    <property type="entry name" value="UDP-Glycosyltransferase/glycogen phosphorylase"/>
    <property type="match status" value="1"/>
</dbReference>
<keyword evidence="1 4" id="KW-0808">Transferase</keyword>
<evidence type="ECO:0000313" key="6">
    <source>
        <dbReference type="Proteomes" id="UP000284189"/>
    </source>
</evidence>
<dbReference type="RefSeq" id="WP_119639178.1">
    <property type="nucleotide sequence ID" value="NZ_QXFJ01000011.1"/>
</dbReference>
<dbReference type="Proteomes" id="UP000284189">
    <property type="component" value="Unassembled WGS sequence"/>
</dbReference>
<reference evidence="4 6" key="1">
    <citation type="submission" date="2018-08" db="EMBL/GenBank/DDBJ databases">
        <title>Proposal of Muricauda 72 sp.nov. and Muricauda NH166 sp.nov., isolated from seawater.</title>
        <authorList>
            <person name="Cheng H."/>
            <person name="Wu Y.-H."/>
            <person name="Guo L.-L."/>
            <person name="Xu X.-W."/>
        </authorList>
    </citation>
    <scope>NUCLEOTIDE SEQUENCE [LARGE SCALE GENOMIC DNA]</scope>
    <source>
        <strain evidence="4 6">NH166</strain>
    </source>
</reference>
<dbReference type="AlphaFoldDB" id="A0A418N9Y0"/>
<accession>A0A418N9Y0</accession>
<protein>
    <submittedName>
        <fullName evidence="4 5">Glycosyltransferase</fullName>
    </submittedName>
</protein>
<gene>
    <name evidence="4" type="ORF">D2U88_04815</name>
    <name evidence="5" type="ORF">FQ019_04785</name>
</gene>
<feature type="domain" description="Glycosyl transferase family 1" evidence="2">
    <location>
        <begin position="184"/>
        <end position="346"/>
    </location>
</feature>
<dbReference type="EMBL" id="VNWL01000010">
    <property type="protein sequence ID" value="TXK05061.1"/>
    <property type="molecule type" value="Genomic_DNA"/>
</dbReference>
<evidence type="ECO:0000259" key="2">
    <source>
        <dbReference type="Pfam" id="PF00534"/>
    </source>
</evidence>
<evidence type="ECO:0000313" key="7">
    <source>
        <dbReference type="Proteomes" id="UP000321528"/>
    </source>
</evidence>
<dbReference type="PANTHER" id="PTHR46401">
    <property type="entry name" value="GLYCOSYLTRANSFERASE WBBK-RELATED"/>
    <property type="match status" value="1"/>
</dbReference>